<name>A0AAV8UDL8_9ROSI</name>
<dbReference type="Pfam" id="PF12937">
    <property type="entry name" value="F-box-like"/>
    <property type="match status" value="1"/>
</dbReference>
<evidence type="ECO:0000259" key="7">
    <source>
        <dbReference type="PROSITE" id="PS50181"/>
    </source>
</evidence>
<comment type="subcellular location">
    <subcellularLocation>
        <location evidence="1">Nucleus</location>
    </subcellularLocation>
</comment>
<evidence type="ECO:0000256" key="4">
    <source>
        <dbReference type="ARBA" id="ARBA00023242"/>
    </source>
</evidence>
<dbReference type="PROSITE" id="PS50176">
    <property type="entry name" value="ARM_REPEAT"/>
    <property type="match status" value="6"/>
</dbReference>
<comment type="similarity">
    <text evidence="2">Belongs to the beta-catenin family.</text>
</comment>
<feature type="repeat" description="ARM" evidence="6">
    <location>
        <begin position="509"/>
        <end position="554"/>
    </location>
</feature>
<dbReference type="SMART" id="SM00185">
    <property type="entry name" value="ARM"/>
    <property type="match status" value="8"/>
</dbReference>
<evidence type="ECO:0000313" key="9">
    <source>
        <dbReference type="Proteomes" id="UP001159364"/>
    </source>
</evidence>
<evidence type="ECO:0000313" key="8">
    <source>
        <dbReference type="EMBL" id="KAJ8900144.1"/>
    </source>
</evidence>
<evidence type="ECO:0000256" key="2">
    <source>
        <dbReference type="ARBA" id="ARBA00005462"/>
    </source>
</evidence>
<dbReference type="PROSITE" id="PS50181">
    <property type="entry name" value="FBOX"/>
    <property type="match status" value="1"/>
</dbReference>
<evidence type="ECO:0000256" key="3">
    <source>
        <dbReference type="ARBA" id="ARBA00022737"/>
    </source>
</evidence>
<feature type="repeat" description="ARM" evidence="6">
    <location>
        <begin position="684"/>
        <end position="726"/>
    </location>
</feature>
<dbReference type="InterPro" id="IPR011989">
    <property type="entry name" value="ARM-like"/>
</dbReference>
<evidence type="ECO:0000256" key="1">
    <source>
        <dbReference type="ARBA" id="ARBA00004123"/>
    </source>
</evidence>
<accession>A0AAV8UDL8</accession>
<dbReference type="InterPro" id="IPR001810">
    <property type="entry name" value="F-box_dom"/>
</dbReference>
<dbReference type="GO" id="GO:0048527">
    <property type="term" value="P:lateral root development"/>
    <property type="evidence" value="ECO:0007669"/>
    <property type="project" value="UniProtKB-ARBA"/>
</dbReference>
<keyword evidence="4" id="KW-0539">Nucleus</keyword>
<feature type="repeat" description="ARM" evidence="6">
    <location>
        <begin position="553"/>
        <end position="584"/>
    </location>
</feature>
<dbReference type="Gene3D" id="1.25.10.10">
    <property type="entry name" value="Leucine-rich Repeat Variant"/>
    <property type="match status" value="5"/>
</dbReference>
<dbReference type="FunFam" id="1.25.10.10:FF:001918">
    <property type="entry name" value="Protein ARABIDILLO 2"/>
    <property type="match status" value="1"/>
</dbReference>
<evidence type="ECO:0000256" key="6">
    <source>
        <dbReference type="PROSITE-ProRule" id="PRU00259"/>
    </source>
</evidence>
<feature type="repeat" description="ARM" evidence="6">
    <location>
        <begin position="599"/>
        <end position="641"/>
    </location>
</feature>
<dbReference type="EMBL" id="JAIWQS010000008">
    <property type="protein sequence ID" value="KAJ8900144.1"/>
    <property type="molecule type" value="Genomic_DNA"/>
</dbReference>
<dbReference type="AlphaFoldDB" id="A0AAV8UDL8"/>
<dbReference type="InterPro" id="IPR006553">
    <property type="entry name" value="Leu-rich_rpt_Cys-con_subtyp"/>
</dbReference>
<dbReference type="InterPro" id="IPR000225">
    <property type="entry name" value="Armadillo"/>
</dbReference>
<comment type="function">
    <text evidence="5">Promotes lateral root initiation and development, independently of auxin (IAA) and abscisis acid (ABA).</text>
</comment>
<dbReference type="PANTHER" id="PTHR46976:SF1">
    <property type="entry name" value="PROTEIN ARABIDILLO 1"/>
    <property type="match status" value="1"/>
</dbReference>
<dbReference type="SUPFAM" id="SSF81383">
    <property type="entry name" value="F-box domain"/>
    <property type="match status" value="1"/>
</dbReference>
<dbReference type="SUPFAM" id="SSF48371">
    <property type="entry name" value="ARM repeat"/>
    <property type="match status" value="2"/>
</dbReference>
<dbReference type="Proteomes" id="UP001159364">
    <property type="component" value="Linkage Group LG08"/>
</dbReference>
<keyword evidence="3" id="KW-0677">Repeat</keyword>
<feature type="repeat" description="ARM" evidence="6">
    <location>
        <begin position="468"/>
        <end position="510"/>
    </location>
</feature>
<feature type="domain" description="F-box" evidence="7">
    <location>
        <begin position="37"/>
        <end position="83"/>
    </location>
</feature>
<protein>
    <recommendedName>
        <fullName evidence="7">F-box domain-containing protein</fullName>
    </recommendedName>
</protein>
<dbReference type="Pfam" id="PF00514">
    <property type="entry name" value="Arm"/>
    <property type="match status" value="6"/>
</dbReference>
<dbReference type="SUPFAM" id="SSF52047">
    <property type="entry name" value="RNI-like"/>
    <property type="match status" value="1"/>
</dbReference>
<sequence length="936" mass="100175">MSRRVRRKVAKKGKETVVLPSYPEIEGGVLPSGGVEDVDWTSLPDDTVIQLFSCLNYRDRASLSATCRTWRALGASPCLWGSLDLRAHKCDAAMAASLTSRCANVQKLRFRGAESAEALIHLQSRNLHEISGDYCRKITDATLSMIVARHELLESLQLGPDFSERITSDAIKATAFCCPKLKKLWLSGIRDVSADAINALAKYCPNLFDVGFLDCLNVSEVALGNLLSVRYLSVAGTSNMKWNVVSHLWHSLPKLIGLDVSRTDIDPTAVSRLLSSSASLKVLCALNCPVLEEDISFTTNRYKGKLLLAFFTDIFESLASLFSDNAKKGKDVFMDWRSSMMNDKIADEMMTWLEWILSHTLLRIAESNPQGLDDFWLKQGSRILLSLMQSSQEEVQERAATGLATFVVIDDENASIDCRRAEAVMRDGGVHLLLNLAKSWREGLQSEAAKAIANLSVNANVAKEVAEGGIGILTRLARSMNRLVAEEAAGGLWNLSVGEEHKGAIAEAGGVKALVDLIFKWSSGGDGVLERAAGALANLAADDKCSMEVALAGGVHALVMLARTCKFEGVQEQAARALANLAAHGDSNSNNAAVGQEAGALEALVQLTHSPHEGVRQEAAGALWNLSFDDGNREAIAAAGGVEALVAIAQSCSNASPGLQERVAGALWGLSVSEANSIAIGQEGGIAPLISLARSEAEDVHETAAGALWNLAFNPGNALRIVEEGGVPALVHLCSSSVSKMARFMAALALAYMFDGRMDEFALIGTSLESSSKSVNLYGAQRMALKHIEAFVLQFSDPPAFAAAAASSASATLAQVTERAHIQEAGHLRCSGAEIGRFVAMLRNPSSILKACAAFALLQFTIPGGRHAVHHANLMQTSGAARVLRSAAAAATAPLEAKIFARIVLRNLEHHKPGLDLTRLQVSKRLKSLRDLAERT</sequence>
<dbReference type="Gene3D" id="3.80.10.10">
    <property type="entry name" value="Ribonuclease Inhibitor"/>
    <property type="match status" value="1"/>
</dbReference>
<dbReference type="InterPro" id="IPR016024">
    <property type="entry name" value="ARM-type_fold"/>
</dbReference>
<dbReference type="SMART" id="SM00256">
    <property type="entry name" value="FBOX"/>
    <property type="match status" value="1"/>
</dbReference>
<comment type="caution">
    <text evidence="8">The sequence shown here is derived from an EMBL/GenBank/DDBJ whole genome shotgun (WGS) entry which is preliminary data.</text>
</comment>
<proteinExistence type="inferred from homology"/>
<dbReference type="CDD" id="cd22155">
    <property type="entry name" value="F-box_AtADLO1-like"/>
    <property type="match status" value="1"/>
</dbReference>
<evidence type="ECO:0000256" key="5">
    <source>
        <dbReference type="ARBA" id="ARBA00056877"/>
    </source>
</evidence>
<dbReference type="SMART" id="SM00367">
    <property type="entry name" value="LRR_CC"/>
    <property type="match status" value="2"/>
</dbReference>
<gene>
    <name evidence="8" type="ORF">K2173_024784</name>
</gene>
<feature type="repeat" description="ARM" evidence="6">
    <location>
        <begin position="640"/>
        <end position="685"/>
    </location>
</feature>
<dbReference type="InterPro" id="IPR032675">
    <property type="entry name" value="LRR_dom_sf"/>
</dbReference>
<dbReference type="GO" id="GO:0005634">
    <property type="term" value="C:nucleus"/>
    <property type="evidence" value="ECO:0007669"/>
    <property type="project" value="UniProtKB-SubCell"/>
</dbReference>
<reference evidence="8 9" key="1">
    <citation type="submission" date="2021-09" db="EMBL/GenBank/DDBJ databases">
        <title>Genomic insights and catalytic innovation underlie evolution of tropane alkaloids biosynthesis.</title>
        <authorList>
            <person name="Wang Y.-J."/>
            <person name="Tian T."/>
            <person name="Huang J.-P."/>
            <person name="Huang S.-X."/>
        </authorList>
    </citation>
    <scope>NUCLEOTIDE SEQUENCE [LARGE SCALE GENOMIC DNA]</scope>
    <source>
        <strain evidence="8">KIB-2018</strain>
        <tissue evidence="8">Leaf</tissue>
    </source>
</reference>
<dbReference type="InterPro" id="IPR036047">
    <property type="entry name" value="F-box-like_dom_sf"/>
</dbReference>
<dbReference type="PANTHER" id="PTHR46976">
    <property type="entry name" value="PROTEIN ARABIDILLO 1"/>
    <property type="match status" value="1"/>
</dbReference>
<keyword evidence="9" id="KW-1185">Reference proteome</keyword>
<organism evidence="8 9">
    <name type="scientific">Erythroxylum novogranatense</name>
    <dbReference type="NCBI Taxonomy" id="1862640"/>
    <lineage>
        <taxon>Eukaryota</taxon>
        <taxon>Viridiplantae</taxon>
        <taxon>Streptophyta</taxon>
        <taxon>Embryophyta</taxon>
        <taxon>Tracheophyta</taxon>
        <taxon>Spermatophyta</taxon>
        <taxon>Magnoliopsida</taxon>
        <taxon>eudicotyledons</taxon>
        <taxon>Gunneridae</taxon>
        <taxon>Pentapetalae</taxon>
        <taxon>rosids</taxon>
        <taxon>fabids</taxon>
        <taxon>Malpighiales</taxon>
        <taxon>Erythroxylaceae</taxon>
        <taxon>Erythroxylum</taxon>
    </lineage>
</organism>